<dbReference type="AlphaFoldDB" id="A0AAD4R0G1"/>
<feature type="compositionally biased region" description="Gly residues" evidence="1">
    <location>
        <begin position="63"/>
        <end position="76"/>
    </location>
</feature>
<evidence type="ECO:0000256" key="1">
    <source>
        <dbReference type="SAM" id="MobiDB-lite"/>
    </source>
</evidence>
<keyword evidence="4" id="KW-1185">Reference proteome</keyword>
<accession>A0AAD4R0G1</accession>
<protein>
    <submittedName>
        <fullName evidence="3">Uncharacterized protein</fullName>
    </submittedName>
</protein>
<name>A0AAD4R0G1_9BILA</name>
<dbReference type="Proteomes" id="UP001201812">
    <property type="component" value="Unassembled WGS sequence"/>
</dbReference>
<evidence type="ECO:0000256" key="2">
    <source>
        <dbReference type="SAM" id="SignalP"/>
    </source>
</evidence>
<reference evidence="3" key="1">
    <citation type="submission" date="2022-01" db="EMBL/GenBank/DDBJ databases">
        <title>Genome Sequence Resource for Two Populations of Ditylenchus destructor, the Migratory Endoparasitic Phytonematode.</title>
        <authorList>
            <person name="Zhang H."/>
            <person name="Lin R."/>
            <person name="Xie B."/>
        </authorList>
    </citation>
    <scope>NUCLEOTIDE SEQUENCE</scope>
    <source>
        <strain evidence="3">BazhouSP</strain>
    </source>
</reference>
<evidence type="ECO:0000313" key="3">
    <source>
        <dbReference type="EMBL" id="KAI1713477.1"/>
    </source>
</evidence>
<feature type="signal peptide" evidence="2">
    <location>
        <begin position="1"/>
        <end position="23"/>
    </location>
</feature>
<keyword evidence="2" id="KW-0732">Signal</keyword>
<gene>
    <name evidence="3" type="ORF">DdX_08992</name>
</gene>
<evidence type="ECO:0000313" key="4">
    <source>
        <dbReference type="Proteomes" id="UP001201812"/>
    </source>
</evidence>
<feature type="compositionally biased region" description="Low complexity" evidence="1">
    <location>
        <begin position="89"/>
        <end position="100"/>
    </location>
</feature>
<comment type="caution">
    <text evidence="3">The sequence shown here is derived from an EMBL/GenBank/DDBJ whole genome shotgun (WGS) entry which is preliminary data.</text>
</comment>
<proteinExistence type="predicted"/>
<dbReference type="EMBL" id="JAKKPZ010000015">
    <property type="protein sequence ID" value="KAI1713477.1"/>
    <property type="molecule type" value="Genomic_DNA"/>
</dbReference>
<feature type="chain" id="PRO_5042252566" evidence="2">
    <location>
        <begin position="24"/>
        <end position="125"/>
    </location>
</feature>
<sequence>MHHVSLLAFTIVILQLSQRIALGFEFDLAPGKSTNFAPGNSINQFSGSNFAEDEDNAGFTSGSTGGSSGGGSGIGGTRRLIQPPPLKRSSAFESSQSEPSNNWMHNPRFILFQRPSLNYYYLAKI</sequence>
<feature type="region of interest" description="Disordered" evidence="1">
    <location>
        <begin position="47"/>
        <end position="104"/>
    </location>
</feature>
<organism evidence="3 4">
    <name type="scientific">Ditylenchus destructor</name>
    <dbReference type="NCBI Taxonomy" id="166010"/>
    <lineage>
        <taxon>Eukaryota</taxon>
        <taxon>Metazoa</taxon>
        <taxon>Ecdysozoa</taxon>
        <taxon>Nematoda</taxon>
        <taxon>Chromadorea</taxon>
        <taxon>Rhabditida</taxon>
        <taxon>Tylenchina</taxon>
        <taxon>Tylenchomorpha</taxon>
        <taxon>Sphaerularioidea</taxon>
        <taxon>Anguinidae</taxon>
        <taxon>Anguininae</taxon>
        <taxon>Ditylenchus</taxon>
    </lineage>
</organism>